<proteinExistence type="predicted"/>
<reference evidence="1" key="1">
    <citation type="submission" date="2021-01" db="EMBL/GenBank/DDBJ databases">
        <authorList>
            <person name="Corre E."/>
            <person name="Pelletier E."/>
            <person name="Niang G."/>
            <person name="Scheremetjew M."/>
            <person name="Finn R."/>
            <person name="Kale V."/>
            <person name="Holt S."/>
            <person name="Cochrane G."/>
            <person name="Meng A."/>
            <person name="Brown T."/>
            <person name="Cohen L."/>
        </authorList>
    </citation>
    <scope>NUCLEOTIDE SEQUENCE</scope>
    <source>
        <strain evidence="1">CCMP3303</strain>
    </source>
</reference>
<gene>
    <name evidence="1" type="ORF">MPOL1434_LOCUS4479</name>
</gene>
<name>A0A7S0AL54_9STRA</name>
<organism evidence="1">
    <name type="scientific">Minutocellus polymorphus</name>
    <dbReference type="NCBI Taxonomy" id="265543"/>
    <lineage>
        <taxon>Eukaryota</taxon>
        <taxon>Sar</taxon>
        <taxon>Stramenopiles</taxon>
        <taxon>Ochrophyta</taxon>
        <taxon>Bacillariophyta</taxon>
        <taxon>Mediophyceae</taxon>
        <taxon>Cymatosirophycidae</taxon>
        <taxon>Cymatosirales</taxon>
        <taxon>Cymatosiraceae</taxon>
        <taxon>Minutocellus</taxon>
    </lineage>
</organism>
<accession>A0A7S0AL54</accession>
<evidence type="ECO:0000313" key="1">
    <source>
        <dbReference type="EMBL" id="CAD8367539.1"/>
    </source>
</evidence>
<dbReference type="EMBL" id="HBEJ01007597">
    <property type="protein sequence ID" value="CAD8367539.1"/>
    <property type="molecule type" value="Transcribed_RNA"/>
</dbReference>
<dbReference type="AlphaFoldDB" id="A0A7S0AL54"/>
<protein>
    <submittedName>
        <fullName evidence="1">Uncharacterized protein</fullName>
    </submittedName>
</protein>
<sequence>MRPAYMDLRDQAFLFKVENRDGKVLDWEDYLDISTEFGHGSCGSVIDGNALILCADGEGRLEFTVRAARKIRKGWNIGIYPIRGKMMDLAQRSCGAGVPGDIFGYQSTHDDGDLPHGPTYWEKKEDAKIRRGSEMCTIIANEIPPDEWYSERGLLEYYLGLEWDHGD</sequence>